<evidence type="ECO:0000256" key="7">
    <source>
        <dbReference type="ARBA" id="ARBA00023136"/>
    </source>
</evidence>
<dbReference type="CDD" id="cd13957">
    <property type="entry name" value="PT_UbiA_Cox10"/>
    <property type="match status" value="1"/>
</dbReference>
<feature type="transmembrane region" description="Helical" evidence="9">
    <location>
        <begin position="26"/>
        <end position="44"/>
    </location>
</feature>
<dbReference type="Pfam" id="PF01040">
    <property type="entry name" value="UbiA"/>
    <property type="match status" value="1"/>
</dbReference>
<keyword evidence="6 9" id="KW-0350">Heme biosynthesis</keyword>
<dbReference type="NCBIfam" id="TIGR01473">
    <property type="entry name" value="cyoE_ctaB"/>
    <property type="match status" value="1"/>
</dbReference>
<dbReference type="Proteomes" id="UP001171916">
    <property type="component" value="Unassembled WGS sequence"/>
</dbReference>
<keyword evidence="7 9" id="KW-0472">Membrane</keyword>
<keyword evidence="4 9" id="KW-0812">Transmembrane</keyword>
<keyword evidence="2 9" id="KW-1003">Cell membrane</keyword>
<evidence type="ECO:0000256" key="1">
    <source>
        <dbReference type="ARBA" id="ARBA00004141"/>
    </source>
</evidence>
<feature type="transmembrane region" description="Helical" evidence="9">
    <location>
        <begin position="280"/>
        <end position="297"/>
    </location>
</feature>
<dbReference type="InterPro" id="IPR030470">
    <property type="entry name" value="UbiA_prenylTrfase_CS"/>
</dbReference>
<comment type="similarity">
    <text evidence="9">Belongs to the UbiA prenyltransferase family. Protoheme IX farnesyltransferase subfamily.</text>
</comment>
<evidence type="ECO:0000256" key="8">
    <source>
        <dbReference type="ARBA" id="ARBA00047690"/>
    </source>
</evidence>
<keyword evidence="3 9" id="KW-0808">Transferase</keyword>
<dbReference type="InterPro" id="IPR006369">
    <property type="entry name" value="Protohaem_IX_farnesylTrfase"/>
</dbReference>
<evidence type="ECO:0000256" key="6">
    <source>
        <dbReference type="ARBA" id="ARBA00023133"/>
    </source>
</evidence>
<dbReference type="InterPro" id="IPR000537">
    <property type="entry name" value="UbiA_prenyltransferase"/>
</dbReference>
<evidence type="ECO:0000256" key="5">
    <source>
        <dbReference type="ARBA" id="ARBA00022989"/>
    </source>
</evidence>
<feature type="transmembrane region" description="Helical" evidence="9">
    <location>
        <begin position="220"/>
        <end position="242"/>
    </location>
</feature>
<dbReference type="PANTHER" id="PTHR43448">
    <property type="entry name" value="PROTOHEME IX FARNESYLTRANSFERASE, MITOCHONDRIAL"/>
    <property type="match status" value="1"/>
</dbReference>
<dbReference type="EC" id="2.5.1.141" evidence="9"/>
<comment type="function">
    <text evidence="9">Converts heme B (protoheme IX) to heme O by substitution of the vinyl group on carbon 2 of heme B porphyrin ring with a hydroxyethyl farnesyl side group.</text>
</comment>
<feature type="transmembrane region" description="Helical" evidence="9">
    <location>
        <begin position="248"/>
        <end position="268"/>
    </location>
</feature>
<dbReference type="HAMAP" id="MF_00154">
    <property type="entry name" value="CyoE_CtaB"/>
    <property type="match status" value="1"/>
</dbReference>
<sequence length="302" mass="33176">MKTMDVAGNSAIEFVKVRARAYMDLIKFRLSALVTFSAVFGFILGDTAVAFSWPHFLGLALGGFLITGASGAANEILERDLDKLMKRTQNRPLPLKIISLSEAYLFTSLLGFLGIGILWIFTNPLTTLLGILSMVLYIFVYTPLKRVGPIAVFVGAIPGAMPPLLGWTAATGSISYEALIIFGIQFIWQFPHFWAIAWVSDEDYQRAGFKLLPSGGKKDLNTAFQIMIYTLFLLPLGLLPTYFGLTGLNSGIVATVCGVLFLAQTFSLMRDGSRKSALRIMFGSFLYLPIVQIAYLIDKIPS</sequence>
<gene>
    <name evidence="10" type="primary">cyoE</name>
    <name evidence="9" type="synonym">ctaB</name>
    <name evidence="10" type="ORF">QVH07_16150</name>
</gene>
<accession>A0ABT7YHP3</accession>
<comment type="pathway">
    <text evidence="9">Porphyrin-containing compound metabolism; heme O biosynthesis; heme O from protoheme: step 1/1.</text>
</comment>
<organism evidence="10 11">
    <name type="scientific">Algoriphagus sediminis</name>
    <dbReference type="NCBI Taxonomy" id="3057113"/>
    <lineage>
        <taxon>Bacteria</taxon>
        <taxon>Pseudomonadati</taxon>
        <taxon>Bacteroidota</taxon>
        <taxon>Cytophagia</taxon>
        <taxon>Cytophagales</taxon>
        <taxon>Cyclobacteriaceae</taxon>
        <taxon>Algoriphagus</taxon>
    </lineage>
</organism>
<dbReference type="PANTHER" id="PTHR43448:SF2">
    <property type="entry name" value="PROTOHEME IX FARNESYLTRANSFERASE, MITOCHONDRIAL"/>
    <property type="match status" value="1"/>
</dbReference>
<comment type="caution">
    <text evidence="10">The sequence shown here is derived from an EMBL/GenBank/DDBJ whole genome shotgun (WGS) entry which is preliminary data.</text>
</comment>
<feature type="transmembrane region" description="Helical" evidence="9">
    <location>
        <begin position="151"/>
        <end position="170"/>
    </location>
</feature>
<feature type="transmembrane region" description="Helical" evidence="9">
    <location>
        <begin position="176"/>
        <end position="199"/>
    </location>
</feature>
<protein>
    <recommendedName>
        <fullName evidence="9">Protoheme IX farnesyltransferase</fullName>
        <ecNumber evidence="9">2.5.1.141</ecNumber>
    </recommendedName>
    <alternativeName>
        <fullName evidence="9">Heme B farnesyltransferase</fullName>
    </alternativeName>
    <alternativeName>
        <fullName evidence="9">Heme O synthase</fullName>
    </alternativeName>
</protein>
<comment type="miscellaneous">
    <text evidence="9">Carbon 2 of the heme B porphyrin ring is defined according to the Fischer nomenclature.</text>
</comment>
<feature type="transmembrane region" description="Helical" evidence="9">
    <location>
        <begin position="56"/>
        <end position="77"/>
    </location>
</feature>
<feature type="transmembrane region" description="Helical" evidence="9">
    <location>
        <begin position="127"/>
        <end position="144"/>
    </location>
</feature>
<proteinExistence type="inferred from homology"/>
<comment type="catalytic activity">
    <reaction evidence="8 9">
        <text>heme b + (2E,6E)-farnesyl diphosphate + H2O = Fe(II)-heme o + diphosphate</text>
        <dbReference type="Rhea" id="RHEA:28070"/>
        <dbReference type="ChEBI" id="CHEBI:15377"/>
        <dbReference type="ChEBI" id="CHEBI:33019"/>
        <dbReference type="ChEBI" id="CHEBI:60344"/>
        <dbReference type="ChEBI" id="CHEBI:60530"/>
        <dbReference type="ChEBI" id="CHEBI:175763"/>
        <dbReference type="EC" id="2.5.1.141"/>
    </reaction>
</comment>
<keyword evidence="11" id="KW-1185">Reference proteome</keyword>
<name>A0ABT7YHP3_9BACT</name>
<evidence type="ECO:0000313" key="10">
    <source>
        <dbReference type="EMBL" id="MDN3205694.1"/>
    </source>
</evidence>
<reference evidence="10" key="1">
    <citation type="submission" date="2023-06" db="EMBL/GenBank/DDBJ databases">
        <title>Robiginitalea aurantiacus sp. nov. and Algoriphagus sediminis sp. nov., isolated from coastal sediment.</title>
        <authorList>
            <person name="Zhou Z.Y."/>
            <person name="An J."/>
            <person name="Jia Y.W."/>
            <person name="Du Z.J."/>
        </authorList>
    </citation>
    <scope>NUCLEOTIDE SEQUENCE</scope>
    <source>
        <strain evidence="10">C2-7</strain>
    </source>
</reference>
<evidence type="ECO:0000256" key="3">
    <source>
        <dbReference type="ARBA" id="ARBA00022679"/>
    </source>
</evidence>
<dbReference type="Gene3D" id="1.10.357.140">
    <property type="entry name" value="UbiA prenyltransferase"/>
    <property type="match status" value="1"/>
</dbReference>
<keyword evidence="5 9" id="KW-1133">Transmembrane helix</keyword>
<comment type="subcellular location">
    <subcellularLocation>
        <location evidence="9">Cell membrane</location>
        <topology evidence="9">Multi-pass membrane protein</topology>
    </subcellularLocation>
    <subcellularLocation>
        <location evidence="1">Membrane</location>
        <topology evidence="1">Multi-pass membrane protein</topology>
    </subcellularLocation>
</comment>
<dbReference type="GO" id="GO:0008495">
    <property type="term" value="F:protoheme IX farnesyltransferase activity"/>
    <property type="evidence" value="ECO:0007669"/>
    <property type="project" value="UniProtKB-EC"/>
</dbReference>
<feature type="transmembrane region" description="Helical" evidence="9">
    <location>
        <begin position="97"/>
        <end position="121"/>
    </location>
</feature>
<dbReference type="EMBL" id="JAUEPH010000008">
    <property type="protein sequence ID" value="MDN3205694.1"/>
    <property type="molecule type" value="Genomic_DNA"/>
</dbReference>
<evidence type="ECO:0000256" key="4">
    <source>
        <dbReference type="ARBA" id="ARBA00022692"/>
    </source>
</evidence>
<dbReference type="PROSITE" id="PS00943">
    <property type="entry name" value="UBIA"/>
    <property type="match status" value="1"/>
</dbReference>
<evidence type="ECO:0000256" key="2">
    <source>
        <dbReference type="ARBA" id="ARBA00022475"/>
    </source>
</evidence>
<evidence type="ECO:0000256" key="9">
    <source>
        <dbReference type="HAMAP-Rule" id="MF_00154"/>
    </source>
</evidence>
<dbReference type="InterPro" id="IPR044878">
    <property type="entry name" value="UbiA_sf"/>
</dbReference>
<evidence type="ECO:0000313" key="11">
    <source>
        <dbReference type="Proteomes" id="UP001171916"/>
    </source>
</evidence>